<dbReference type="EMBL" id="MCFH01000003">
    <property type="protein sequence ID" value="ORX59187.1"/>
    <property type="molecule type" value="Genomic_DNA"/>
</dbReference>
<evidence type="ECO:0000256" key="2">
    <source>
        <dbReference type="SAM" id="MobiDB-lite"/>
    </source>
</evidence>
<evidence type="ECO:0000313" key="3">
    <source>
        <dbReference type="EMBL" id="ORX59187.1"/>
    </source>
</evidence>
<accession>A0A1Y1VL39</accession>
<evidence type="ECO:0000313" key="4">
    <source>
        <dbReference type="Proteomes" id="UP000193719"/>
    </source>
</evidence>
<organism evidence="3 4">
    <name type="scientific">Piromyces finnis</name>
    <dbReference type="NCBI Taxonomy" id="1754191"/>
    <lineage>
        <taxon>Eukaryota</taxon>
        <taxon>Fungi</taxon>
        <taxon>Fungi incertae sedis</taxon>
        <taxon>Chytridiomycota</taxon>
        <taxon>Chytridiomycota incertae sedis</taxon>
        <taxon>Neocallimastigomycetes</taxon>
        <taxon>Neocallimastigales</taxon>
        <taxon>Neocallimastigaceae</taxon>
        <taxon>Piromyces</taxon>
    </lineage>
</organism>
<protein>
    <submittedName>
        <fullName evidence="3">Uncharacterized protein</fullName>
    </submittedName>
</protein>
<keyword evidence="1" id="KW-0175">Coiled coil</keyword>
<feature type="region of interest" description="Disordered" evidence="2">
    <location>
        <begin position="144"/>
        <end position="163"/>
    </location>
</feature>
<keyword evidence="4" id="KW-1185">Reference proteome</keyword>
<comment type="caution">
    <text evidence="3">The sequence shown here is derived from an EMBL/GenBank/DDBJ whole genome shotgun (WGS) entry which is preliminary data.</text>
</comment>
<feature type="coiled-coil region" evidence="1">
    <location>
        <begin position="82"/>
        <end position="109"/>
    </location>
</feature>
<proteinExistence type="predicted"/>
<reference evidence="3 4" key="2">
    <citation type="submission" date="2016-08" db="EMBL/GenBank/DDBJ databases">
        <title>Pervasive Adenine N6-methylation of Active Genes in Fungi.</title>
        <authorList>
            <consortium name="DOE Joint Genome Institute"/>
            <person name="Mondo S.J."/>
            <person name="Dannebaum R.O."/>
            <person name="Kuo R.C."/>
            <person name="Labutti K."/>
            <person name="Haridas S."/>
            <person name="Kuo A."/>
            <person name="Salamov A."/>
            <person name="Ahrendt S.R."/>
            <person name="Lipzen A."/>
            <person name="Sullivan W."/>
            <person name="Andreopoulos W.B."/>
            <person name="Clum A."/>
            <person name="Lindquist E."/>
            <person name="Daum C."/>
            <person name="Ramamoorthy G.K."/>
            <person name="Gryganskyi A."/>
            <person name="Culley D."/>
            <person name="Magnuson J.K."/>
            <person name="James T.Y."/>
            <person name="O'Malley M.A."/>
            <person name="Stajich J.E."/>
            <person name="Spatafora J.W."/>
            <person name="Visel A."/>
            <person name="Grigoriev I.V."/>
        </authorList>
    </citation>
    <scope>NUCLEOTIDE SEQUENCE [LARGE SCALE GENOMIC DNA]</scope>
    <source>
        <strain evidence="4">finn</strain>
    </source>
</reference>
<reference evidence="3 4" key="1">
    <citation type="submission" date="2016-08" db="EMBL/GenBank/DDBJ databases">
        <title>Genomes of anaerobic fungi encode conserved fungal cellulosomes for biomass hydrolysis.</title>
        <authorList>
            <consortium name="DOE Joint Genome Institute"/>
            <person name="Haitjema C.H."/>
            <person name="Gilmore S.P."/>
            <person name="Henske J.K."/>
            <person name="Solomon K.V."/>
            <person name="De Groot R."/>
            <person name="Kuo A."/>
            <person name="Mondo S.J."/>
            <person name="Salamov A.A."/>
            <person name="Labutti K."/>
            <person name="Zhao Z."/>
            <person name="Chiniquy J."/>
            <person name="Barry K."/>
            <person name="Brewer H.M."/>
            <person name="Purvine S.O."/>
            <person name="Wright A.T."/>
            <person name="Boxma B."/>
            <person name="Van Alen T."/>
            <person name="Hackstein J.H."/>
            <person name="Baker S.E."/>
            <person name="Grigoriev I.V."/>
            <person name="O'Malley M.A."/>
        </authorList>
    </citation>
    <scope>NUCLEOTIDE SEQUENCE [LARGE SCALE GENOMIC DNA]</scope>
    <source>
        <strain evidence="4">finn</strain>
    </source>
</reference>
<sequence>MKVIQDITNNIQRLLNISITQSEDQEIDINQESSNIQNNNIKYHDNITKVSINKNKNENDLSSYNLKILSGKNDDFLKSTTSLELKNKIDSIEKEIENSKRKKQSLLENSEYISSKYGKDSKLNSTTATTRYEIKNIESMNSKIGESDNSLASSSGSGGSSSLENEYNYSTSINISKPMIIQIKTETIPQENNKSKIVYHYKIV</sequence>
<dbReference type="AlphaFoldDB" id="A0A1Y1VL39"/>
<dbReference type="Proteomes" id="UP000193719">
    <property type="component" value="Unassembled WGS sequence"/>
</dbReference>
<name>A0A1Y1VL39_9FUNG</name>
<gene>
    <name evidence="3" type="ORF">BCR36DRAFT_366372</name>
</gene>
<evidence type="ECO:0000256" key="1">
    <source>
        <dbReference type="SAM" id="Coils"/>
    </source>
</evidence>